<proteinExistence type="predicted"/>
<protein>
    <submittedName>
        <fullName evidence="1">Unplaced genomic scaffold scaffold_483, whole genome shotgun sequence</fullName>
    </submittedName>
</protein>
<dbReference type="AlphaFoldDB" id="A0A0D0DLI8"/>
<dbReference type="EMBL" id="KN825305">
    <property type="protein sequence ID" value="KIK92183.1"/>
    <property type="molecule type" value="Genomic_DNA"/>
</dbReference>
<keyword evidence="2" id="KW-1185">Reference proteome</keyword>
<dbReference type="HOGENOM" id="CLU_2400347_0_0_1"/>
<evidence type="ECO:0000313" key="2">
    <source>
        <dbReference type="Proteomes" id="UP000054538"/>
    </source>
</evidence>
<accession>A0A0D0DLI8</accession>
<sequence length="93" mass="10585">MLEKWWMNTLRRSRRRSLKFTPTFDGTPHITEMVTRPRLVEAGRHRRSSGVHQASSHSSLVIGRGCEIVCGGQEMKDATAPPQGWKNNTLVKQ</sequence>
<reference evidence="2" key="2">
    <citation type="submission" date="2015-01" db="EMBL/GenBank/DDBJ databases">
        <title>Evolutionary Origins and Diversification of the Mycorrhizal Mutualists.</title>
        <authorList>
            <consortium name="DOE Joint Genome Institute"/>
            <consortium name="Mycorrhizal Genomics Consortium"/>
            <person name="Kohler A."/>
            <person name="Kuo A."/>
            <person name="Nagy L.G."/>
            <person name="Floudas D."/>
            <person name="Copeland A."/>
            <person name="Barry K.W."/>
            <person name="Cichocki N."/>
            <person name="Veneault-Fourrey C."/>
            <person name="LaButti K."/>
            <person name="Lindquist E.A."/>
            <person name="Lipzen A."/>
            <person name="Lundell T."/>
            <person name="Morin E."/>
            <person name="Murat C."/>
            <person name="Riley R."/>
            <person name="Ohm R."/>
            <person name="Sun H."/>
            <person name="Tunlid A."/>
            <person name="Henrissat B."/>
            <person name="Grigoriev I.V."/>
            <person name="Hibbett D.S."/>
            <person name="Martin F."/>
        </authorList>
    </citation>
    <scope>NUCLEOTIDE SEQUENCE [LARGE SCALE GENOMIC DNA]</scope>
    <source>
        <strain evidence="2">Ve08.2h10</strain>
    </source>
</reference>
<gene>
    <name evidence="1" type="ORF">PAXRUDRAFT_589769</name>
</gene>
<evidence type="ECO:0000313" key="1">
    <source>
        <dbReference type="EMBL" id="KIK92183.1"/>
    </source>
</evidence>
<dbReference type="InParanoid" id="A0A0D0DLI8"/>
<dbReference type="Proteomes" id="UP000054538">
    <property type="component" value="Unassembled WGS sequence"/>
</dbReference>
<reference evidence="1 2" key="1">
    <citation type="submission" date="2014-04" db="EMBL/GenBank/DDBJ databases">
        <authorList>
            <consortium name="DOE Joint Genome Institute"/>
            <person name="Kuo A."/>
            <person name="Kohler A."/>
            <person name="Jargeat P."/>
            <person name="Nagy L.G."/>
            <person name="Floudas D."/>
            <person name="Copeland A."/>
            <person name="Barry K.W."/>
            <person name="Cichocki N."/>
            <person name="Veneault-Fourrey C."/>
            <person name="LaButti K."/>
            <person name="Lindquist E.A."/>
            <person name="Lipzen A."/>
            <person name="Lundell T."/>
            <person name="Morin E."/>
            <person name="Murat C."/>
            <person name="Sun H."/>
            <person name="Tunlid A."/>
            <person name="Henrissat B."/>
            <person name="Grigoriev I.V."/>
            <person name="Hibbett D.S."/>
            <person name="Martin F."/>
            <person name="Nordberg H.P."/>
            <person name="Cantor M.N."/>
            <person name="Hua S.X."/>
        </authorList>
    </citation>
    <scope>NUCLEOTIDE SEQUENCE [LARGE SCALE GENOMIC DNA]</scope>
    <source>
        <strain evidence="1 2">Ve08.2h10</strain>
    </source>
</reference>
<name>A0A0D0DLI8_9AGAM</name>
<organism evidence="1 2">
    <name type="scientific">Paxillus rubicundulus Ve08.2h10</name>
    <dbReference type="NCBI Taxonomy" id="930991"/>
    <lineage>
        <taxon>Eukaryota</taxon>
        <taxon>Fungi</taxon>
        <taxon>Dikarya</taxon>
        <taxon>Basidiomycota</taxon>
        <taxon>Agaricomycotina</taxon>
        <taxon>Agaricomycetes</taxon>
        <taxon>Agaricomycetidae</taxon>
        <taxon>Boletales</taxon>
        <taxon>Paxilineae</taxon>
        <taxon>Paxillaceae</taxon>
        <taxon>Paxillus</taxon>
    </lineage>
</organism>